<evidence type="ECO:0000256" key="2">
    <source>
        <dbReference type="ARBA" id="ARBA00023295"/>
    </source>
</evidence>
<dbReference type="GO" id="GO:0006152">
    <property type="term" value="P:purine nucleoside catabolic process"/>
    <property type="evidence" value="ECO:0007669"/>
    <property type="project" value="TreeGrafter"/>
</dbReference>
<keyword evidence="2" id="KW-0326">Glycosidase</keyword>
<dbReference type="RefSeq" id="WP_198491074.1">
    <property type="nucleotide sequence ID" value="NZ_CP066078.1"/>
</dbReference>
<evidence type="ECO:0000259" key="3">
    <source>
        <dbReference type="Pfam" id="PF01156"/>
    </source>
</evidence>
<protein>
    <submittedName>
        <fullName evidence="4">Nucleoside hydrolase</fullName>
    </submittedName>
</protein>
<keyword evidence="1 4" id="KW-0378">Hydrolase</keyword>
<proteinExistence type="predicted"/>
<name>A0A7T4MVE2_9MICC</name>
<evidence type="ECO:0000256" key="1">
    <source>
        <dbReference type="ARBA" id="ARBA00022801"/>
    </source>
</evidence>
<dbReference type="GO" id="GO:0005829">
    <property type="term" value="C:cytosol"/>
    <property type="evidence" value="ECO:0007669"/>
    <property type="project" value="TreeGrafter"/>
</dbReference>
<evidence type="ECO:0000313" key="5">
    <source>
        <dbReference type="Proteomes" id="UP000595221"/>
    </source>
</evidence>
<sequence>MPDVLLDNDTGVDDALALVYLASRPDVRIHLISSTAGNVDADLVARNNLGILQLCGLGEVPVVVGASRPLEIPLTVTPETHGPQGIGYATVSTTRRPDPGDAAQRWVDLARRHPGRFDAVCTAPLTNLALALRLEPRLPELLRSLTIMGGSFLHPGNTTPTAEWNIHSDPHAAAEVFAAYDALPHLPVERLPLICALETTERFELTPEHVRAWRREAAHPSGAGEQVLHLLEEALRFYFEFHEQYGYGRIAHVHDYAATAAATGGIRLDWTPQTVQVQTGPGPAVGTTVADVRHLLGRRPNARIATGGDPVAAFAHLHERVVGLVERLSAA</sequence>
<dbReference type="PANTHER" id="PTHR12304:SF4">
    <property type="entry name" value="URIDINE NUCLEOSIDASE"/>
    <property type="match status" value="1"/>
</dbReference>
<reference evidence="4 5" key="1">
    <citation type="submission" date="2020-12" db="EMBL/GenBank/DDBJ databases">
        <title>FDA dAtabase for Regulatory Grade micrObial Sequences (FDA-ARGOS): Supporting development and validation of Infectious Disease Dx tests.</title>
        <authorList>
            <person name="Sproer C."/>
            <person name="Gronow S."/>
            <person name="Severitt S."/>
            <person name="Schroder I."/>
            <person name="Tallon L."/>
            <person name="Sadzewicz L."/>
            <person name="Zhao X."/>
            <person name="Boylan J."/>
            <person name="Ott S."/>
            <person name="Bowen H."/>
            <person name="Vavikolanu K."/>
            <person name="Mehta A."/>
            <person name="Aluvathingal J."/>
            <person name="Nadendla S."/>
            <person name="Lowell S."/>
            <person name="Myers T."/>
            <person name="Yan Y."/>
            <person name="Sichtig H."/>
        </authorList>
    </citation>
    <scope>NUCLEOTIDE SEQUENCE [LARGE SCALE GENOMIC DNA]</scope>
    <source>
        <strain evidence="4 5">FDAARGOS_1001</strain>
    </source>
</reference>
<accession>A0A7T4MVE2</accession>
<dbReference type="AlphaFoldDB" id="A0A7T4MVE2"/>
<dbReference type="InterPro" id="IPR023186">
    <property type="entry name" value="IUNH"/>
</dbReference>
<dbReference type="GO" id="GO:0008477">
    <property type="term" value="F:purine nucleosidase activity"/>
    <property type="evidence" value="ECO:0007669"/>
    <property type="project" value="TreeGrafter"/>
</dbReference>
<gene>
    <name evidence="4" type="ORF">I6H58_05280</name>
</gene>
<dbReference type="SUPFAM" id="SSF53590">
    <property type="entry name" value="Nucleoside hydrolase"/>
    <property type="match status" value="1"/>
</dbReference>
<dbReference type="InterPro" id="IPR001910">
    <property type="entry name" value="Inosine/uridine_hydrolase_dom"/>
</dbReference>
<dbReference type="InterPro" id="IPR036452">
    <property type="entry name" value="Ribo_hydro-like"/>
</dbReference>
<feature type="domain" description="Inosine/uridine-preferring nucleoside hydrolase" evidence="3">
    <location>
        <begin position="4"/>
        <end position="310"/>
    </location>
</feature>
<dbReference type="Proteomes" id="UP000595221">
    <property type="component" value="Chromosome"/>
</dbReference>
<dbReference type="PANTHER" id="PTHR12304">
    <property type="entry name" value="INOSINE-URIDINE PREFERRING NUCLEOSIDE HYDROLASE"/>
    <property type="match status" value="1"/>
</dbReference>
<organism evidence="4 5">
    <name type="scientific">Rothia kristinae</name>
    <dbReference type="NCBI Taxonomy" id="37923"/>
    <lineage>
        <taxon>Bacteria</taxon>
        <taxon>Bacillati</taxon>
        <taxon>Actinomycetota</taxon>
        <taxon>Actinomycetes</taxon>
        <taxon>Micrococcales</taxon>
        <taxon>Micrococcaceae</taxon>
        <taxon>Rothia</taxon>
    </lineage>
</organism>
<dbReference type="Pfam" id="PF01156">
    <property type="entry name" value="IU_nuc_hydro"/>
    <property type="match status" value="1"/>
</dbReference>
<dbReference type="EMBL" id="CP066078">
    <property type="protein sequence ID" value="QQC60323.1"/>
    <property type="molecule type" value="Genomic_DNA"/>
</dbReference>
<dbReference type="Gene3D" id="3.90.245.10">
    <property type="entry name" value="Ribonucleoside hydrolase-like"/>
    <property type="match status" value="1"/>
</dbReference>
<evidence type="ECO:0000313" key="4">
    <source>
        <dbReference type="EMBL" id="QQC60323.1"/>
    </source>
</evidence>